<dbReference type="EMBL" id="JARGEI010000029">
    <property type="protein sequence ID" value="KAJ8706107.1"/>
    <property type="molecule type" value="Genomic_DNA"/>
</dbReference>
<dbReference type="Pfam" id="PF00078">
    <property type="entry name" value="RVT_1"/>
    <property type="match status" value="1"/>
</dbReference>
<name>A0AAD7Y8A5_MYTSE</name>
<protein>
    <recommendedName>
        <fullName evidence="1">Reverse transcriptase domain-containing protein</fullName>
    </recommendedName>
</protein>
<dbReference type="Gene3D" id="3.60.10.10">
    <property type="entry name" value="Endonuclease/exonuclease/phosphatase"/>
    <property type="match status" value="1"/>
</dbReference>
<dbReference type="PANTHER" id="PTHR36688">
    <property type="entry name" value="ENDO/EXONUCLEASE/PHOSPHATASE DOMAIN-CONTAINING PROTEIN"/>
    <property type="match status" value="1"/>
</dbReference>
<organism evidence="2 3">
    <name type="scientific">Mythimna separata</name>
    <name type="common">Oriental armyworm</name>
    <name type="synonym">Pseudaletia separata</name>
    <dbReference type="NCBI Taxonomy" id="271217"/>
    <lineage>
        <taxon>Eukaryota</taxon>
        <taxon>Metazoa</taxon>
        <taxon>Ecdysozoa</taxon>
        <taxon>Arthropoda</taxon>
        <taxon>Hexapoda</taxon>
        <taxon>Insecta</taxon>
        <taxon>Pterygota</taxon>
        <taxon>Neoptera</taxon>
        <taxon>Endopterygota</taxon>
        <taxon>Lepidoptera</taxon>
        <taxon>Glossata</taxon>
        <taxon>Ditrysia</taxon>
        <taxon>Noctuoidea</taxon>
        <taxon>Noctuidae</taxon>
        <taxon>Noctuinae</taxon>
        <taxon>Hadenini</taxon>
        <taxon>Mythimna</taxon>
    </lineage>
</organism>
<feature type="domain" description="Reverse transcriptase" evidence="1">
    <location>
        <begin position="438"/>
        <end position="704"/>
    </location>
</feature>
<dbReference type="CDD" id="cd01650">
    <property type="entry name" value="RT_nLTR_like"/>
    <property type="match status" value="1"/>
</dbReference>
<dbReference type="InterPro" id="IPR005135">
    <property type="entry name" value="Endo/exonuclease/phosphatase"/>
</dbReference>
<dbReference type="InterPro" id="IPR052560">
    <property type="entry name" value="RdDP_mobile_element"/>
</dbReference>
<dbReference type="Proteomes" id="UP001231518">
    <property type="component" value="Chromosome 26"/>
</dbReference>
<dbReference type="PROSITE" id="PS50878">
    <property type="entry name" value="RT_POL"/>
    <property type="match status" value="1"/>
</dbReference>
<proteinExistence type="predicted"/>
<dbReference type="GO" id="GO:0071897">
    <property type="term" value="P:DNA biosynthetic process"/>
    <property type="evidence" value="ECO:0007669"/>
    <property type="project" value="UniProtKB-ARBA"/>
</dbReference>
<evidence type="ECO:0000313" key="2">
    <source>
        <dbReference type="EMBL" id="KAJ8706107.1"/>
    </source>
</evidence>
<evidence type="ECO:0000313" key="3">
    <source>
        <dbReference type="Proteomes" id="UP001231518"/>
    </source>
</evidence>
<dbReference type="PANTHER" id="PTHR36688:SF2">
    <property type="entry name" value="ENDONUCLEASE_EXONUCLEASE_PHOSPHATASE DOMAIN-CONTAINING PROTEIN"/>
    <property type="match status" value="1"/>
</dbReference>
<reference evidence="2" key="1">
    <citation type="submission" date="2023-03" db="EMBL/GenBank/DDBJ databases">
        <title>Chromosome-level genomes of two armyworms, Mythimna separata and Mythimna loreyi, provide insights into the biosynthesis and reception of sex pheromones.</title>
        <authorList>
            <person name="Zhao H."/>
        </authorList>
    </citation>
    <scope>NUCLEOTIDE SEQUENCE</scope>
    <source>
        <strain evidence="2">BeijingLab</strain>
        <tissue evidence="2">Pupa</tissue>
    </source>
</reference>
<evidence type="ECO:0000259" key="1">
    <source>
        <dbReference type="PROSITE" id="PS50878"/>
    </source>
</evidence>
<accession>A0AAD7Y8A5</accession>
<dbReference type="SUPFAM" id="SSF56219">
    <property type="entry name" value="DNase I-like"/>
    <property type="match status" value="1"/>
</dbReference>
<dbReference type="GO" id="GO:0003824">
    <property type="term" value="F:catalytic activity"/>
    <property type="evidence" value="ECO:0007669"/>
    <property type="project" value="InterPro"/>
</dbReference>
<sequence>MLNKIKIATWNTNGLSPNKGEVEVLLKMHDLDILFIAETHFTKNSQIYIKNYNIYTTNHPDGTAHGGTAVLIKSTIDHYELPSYTTEHIQATSIQIQDRNAHWGSRLSTTRGRQLKKCVDRNHLTTIATSEPTHWPTDPNKLPDVLDFFITKGLSRLYYKVDGCLDGSSNHIPVILTVSTNVLSQQKNHRLYNRHTNWELFRTLVEDSLQLRVSLKTEDEIDNAVLEFTRTVQEACWTSSKEVTQNNTRQNSVPQEIRQMILEKRRLRRVWHTSRHADDKRALNAYTKSLKQAMQETQNATVEANLLSLSATANTNYSLWKACKNMDQPTNPKPPLHLNGNTWARSRQEKANAFAEHLSKVFVPNKESLGSNEDEIDEILQQDFQLDVPLKVATPGEIRGIINQLDNKKAPGFDLIDKKVLSELPRKAIMYLTTVFNCIIRLGYFPALWKVSQVIMVHKAGKPPHEVSSYRPLSLLPTISKILEKVLLRRLSHAMRENSVTPDHQFGFRPEHATTEQVHRVCKFISDGLERKQYCSTAFLDVQQAFDRVWHKGLLCKIKLLLPHTFYRILESYLTNRIFQVKEVDSTSGFYDILAGVPQGSVLGPVLYTIFTADLPQTPGVTIATYADDTAILASSTHAIEASAALQRCLNDINQWFDKWRIKANVNKSVQVTFTLRRETCPPVYLGGRQLPHSESVKYLGMHLDRRLTWQKHIESKRCEINLKYKGLYWLLGRNSKLSLDNKLLVYKCAIKPVWTYGIQLWGATCDSNKNKIQRTQNYILKQICNAPWFIRNSEVHKYTNMPTVKEEIGACAGKYKTRLEKHPNQLAVQLTLPDCVHRLKRHRVMELGSI</sequence>
<dbReference type="SUPFAM" id="SSF56672">
    <property type="entry name" value="DNA/RNA polymerases"/>
    <property type="match status" value="1"/>
</dbReference>
<dbReference type="InterPro" id="IPR036691">
    <property type="entry name" value="Endo/exonu/phosph_ase_sf"/>
</dbReference>
<dbReference type="InterPro" id="IPR043502">
    <property type="entry name" value="DNA/RNA_pol_sf"/>
</dbReference>
<keyword evidence="3" id="KW-1185">Reference proteome</keyword>
<comment type="caution">
    <text evidence="2">The sequence shown here is derived from an EMBL/GenBank/DDBJ whole genome shotgun (WGS) entry which is preliminary data.</text>
</comment>
<dbReference type="InterPro" id="IPR000477">
    <property type="entry name" value="RT_dom"/>
</dbReference>
<dbReference type="Pfam" id="PF03372">
    <property type="entry name" value="Exo_endo_phos"/>
    <property type="match status" value="1"/>
</dbReference>
<gene>
    <name evidence="2" type="ORF">PYW07_010884</name>
</gene>
<dbReference type="AlphaFoldDB" id="A0AAD7Y8A5"/>